<dbReference type="EMBL" id="QNZL01000145">
    <property type="protein sequence ID" value="RTZ79470.1"/>
    <property type="molecule type" value="Genomic_DNA"/>
</dbReference>
<dbReference type="PANTHER" id="PTHR22911">
    <property type="entry name" value="ACYL-MALONYL CONDENSING ENZYME-RELATED"/>
    <property type="match status" value="1"/>
</dbReference>
<feature type="transmembrane region" description="Helical" evidence="1">
    <location>
        <begin position="156"/>
        <end position="176"/>
    </location>
</feature>
<feature type="transmembrane region" description="Helical" evidence="1">
    <location>
        <begin position="37"/>
        <end position="54"/>
    </location>
</feature>
<feature type="transmembrane region" description="Helical" evidence="1">
    <location>
        <begin position="7"/>
        <end position="25"/>
    </location>
</feature>
<dbReference type="AlphaFoldDB" id="A0A432G876"/>
<dbReference type="PANTHER" id="PTHR22911:SF137">
    <property type="entry name" value="SOLUTE CARRIER FAMILY 35 MEMBER G2-RELATED"/>
    <property type="match status" value="1"/>
</dbReference>
<evidence type="ECO:0000259" key="2">
    <source>
        <dbReference type="Pfam" id="PF00892"/>
    </source>
</evidence>
<keyword evidence="1" id="KW-1133">Transmembrane helix</keyword>
<protein>
    <recommendedName>
        <fullName evidence="2">EamA domain-containing protein</fullName>
    </recommendedName>
</protein>
<evidence type="ECO:0000256" key="1">
    <source>
        <dbReference type="SAM" id="Phobius"/>
    </source>
</evidence>
<feature type="transmembrane region" description="Helical" evidence="1">
    <location>
        <begin position="188"/>
        <end position="206"/>
    </location>
</feature>
<comment type="caution">
    <text evidence="3">The sequence shown here is derived from an EMBL/GenBank/DDBJ whole genome shotgun (WGS) entry which is preliminary data.</text>
</comment>
<feature type="transmembrane region" description="Helical" evidence="1">
    <location>
        <begin position="130"/>
        <end position="150"/>
    </location>
</feature>
<dbReference type="InterPro" id="IPR000620">
    <property type="entry name" value="EamA_dom"/>
</dbReference>
<feature type="domain" description="EamA" evidence="2">
    <location>
        <begin position="4"/>
        <end position="147"/>
    </location>
</feature>
<proteinExistence type="predicted"/>
<keyword evidence="1" id="KW-0812">Transmembrane</keyword>
<gene>
    <name evidence="3" type="ORF">DSY97_05320</name>
</gene>
<evidence type="ECO:0000313" key="4">
    <source>
        <dbReference type="Proteomes" id="UP000286801"/>
    </source>
</evidence>
<feature type="transmembrane region" description="Helical" evidence="1">
    <location>
        <begin position="218"/>
        <end position="238"/>
    </location>
</feature>
<feature type="transmembrane region" description="Helical" evidence="1">
    <location>
        <begin position="250"/>
        <end position="273"/>
    </location>
</feature>
<feature type="transmembrane region" description="Helical" evidence="1">
    <location>
        <begin position="75"/>
        <end position="94"/>
    </location>
</feature>
<dbReference type="Proteomes" id="UP000286801">
    <property type="component" value="Unassembled WGS sequence"/>
</dbReference>
<name>A0A432G876_9DELT</name>
<dbReference type="InterPro" id="IPR037185">
    <property type="entry name" value="EmrE-like"/>
</dbReference>
<feature type="transmembrane region" description="Helical" evidence="1">
    <location>
        <begin position="100"/>
        <end position="123"/>
    </location>
</feature>
<organism evidence="3 4">
    <name type="scientific">SAR324 cluster bacterium</name>
    <dbReference type="NCBI Taxonomy" id="2024889"/>
    <lineage>
        <taxon>Bacteria</taxon>
        <taxon>Deltaproteobacteria</taxon>
        <taxon>SAR324 cluster</taxon>
    </lineage>
</organism>
<dbReference type="Pfam" id="PF00892">
    <property type="entry name" value="EamA"/>
    <property type="match status" value="2"/>
</dbReference>
<feature type="domain" description="EamA" evidence="2">
    <location>
        <begin position="157"/>
        <end position="290"/>
    </location>
</feature>
<keyword evidence="1" id="KW-0472">Membrane</keyword>
<sequence length="304" mass="32822">MIPRGYLYVFSCASSFGLITTLAKLTYDEGASPQTVVFFRILAGSLLMGVWSAYSHRNNLKYVIRKSLQATNLPIVFLIIAIGFCIAGMSLGYLGSVKYIPVSLSVLLFFTFPFWVLLLNFIIHGIVVSWLKLFAFVLAFSGLALSLGPTWEVLDWRGIALVLGGSICSAGMIVGVTKATQIISMSDLVFLSNTIGVILVGLILFFTDSFSLTQTTWVWSGIAAICILFVFGQLSLFAATKTIGSAQTSLMLNIEPLVSILAAVILLGESLVLSQTLGVAVILVALVLASATQQGFSFFKKKNR</sequence>
<reference evidence="3 4" key="1">
    <citation type="submission" date="2018-06" db="EMBL/GenBank/DDBJ databases">
        <title>Combined omics and stable isotope probing to characterize newly discovered Mariana Back-Arc vent microbial communities.</title>
        <authorList>
            <person name="Trembath-Reichert E."/>
            <person name="Huber J.A."/>
        </authorList>
    </citation>
    <scope>NUCLEOTIDE SEQUENCE [LARGE SCALE GENOMIC DNA]</scope>
    <source>
        <strain evidence="3">MAG 63_1</strain>
    </source>
</reference>
<dbReference type="GO" id="GO:0016020">
    <property type="term" value="C:membrane"/>
    <property type="evidence" value="ECO:0007669"/>
    <property type="project" value="InterPro"/>
</dbReference>
<dbReference type="SUPFAM" id="SSF103481">
    <property type="entry name" value="Multidrug resistance efflux transporter EmrE"/>
    <property type="match status" value="2"/>
</dbReference>
<accession>A0A432G876</accession>
<feature type="transmembrane region" description="Helical" evidence="1">
    <location>
        <begin position="279"/>
        <end position="299"/>
    </location>
</feature>
<evidence type="ECO:0000313" key="3">
    <source>
        <dbReference type="EMBL" id="RTZ79470.1"/>
    </source>
</evidence>